<dbReference type="EMBL" id="JADCTT010000006">
    <property type="protein sequence ID" value="KAF9750722.1"/>
    <property type="molecule type" value="Genomic_DNA"/>
</dbReference>
<reference evidence="1" key="1">
    <citation type="submission" date="2020-10" db="EMBL/GenBank/DDBJ databases">
        <title>High-Quality Genome Resource of Clonostachys rosea strain S41 by Oxford Nanopore Long-Read Sequencing.</title>
        <authorList>
            <person name="Wang H."/>
        </authorList>
    </citation>
    <scope>NUCLEOTIDE SEQUENCE</scope>
    <source>
        <strain evidence="1">S41</strain>
    </source>
</reference>
<organism evidence="1 2">
    <name type="scientific">Bionectria ochroleuca</name>
    <name type="common">Gliocladium roseum</name>
    <dbReference type="NCBI Taxonomy" id="29856"/>
    <lineage>
        <taxon>Eukaryota</taxon>
        <taxon>Fungi</taxon>
        <taxon>Dikarya</taxon>
        <taxon>Ascomycota</taxon>
        <taxon>Pezizomycotina</taxon>
        <taxon>Sordariomycetes</taxon>
        <taxon>Hypocreomycetidae</taxon>
        <taxon>Hypocreales</taxon>
        <taxon>Bionectriaceae</taxon>
        <taxon>Clonostachys</taxon>
    </lineage>
</organism>
<gene>
    <name evidence="1" type="ORF">IM811_014942</name>
</gene>
<protein>
    <submittedName>
        <fullName evidence="1">Uncharacterized protein</fullName>
    </submittedName>
</protein>
<sequence length="161" mass="17730">MGEMSQVSSLALSLPLRRPEAINLRATVDDQAMCNGFPAHSWLPLGTSRRKRNRILEGPLVTPEEALWKECGPRPSPVTEHVPNTCGAARAERPGKQFVMYRRSTHQPPHHPGAWLFTCAMPLHLCESVTEPCLNASYQVHEASFQGPSLEGGKSPLAEQV</sequence>
<evidence type="ECO:0000313" key="2">
    <source>
        <dbReference type="Proteomes" id="UP000616885"/>
    </source>
</evidence>
<accession>A0A8H7N7W4</accession>
<evidence type="ECO:0000313" key="1">
    <source>
        <dbReference type="EMBL" id="KAF9750722.1"/>
    </source>
</evidence>
<comment type="caution">
    <text evidence="1">The sequence shown here is derived from an EMBL/GenBank/DDBJ whole genome shotgun (WGS) entry which is preliminary data.</text>
</comment>
<dbReference type="Proteomes" id="UP000616885">
    <property type="component" value="Unassembled WGS sequence"/>
</dbReference>
<dbReference type="AlphaFoldDB" id="A0A8H7N7W4"/>
<name>A0A8H7N7W4_BIOOC</name>
<proteinExistence type="predicted"/>